<evidence type="ECO:0000256" key="8">
    <source>
        <dbReference type="ARBA" id="ARBA00022636"/>
    </source>
</evidence>
<evidence type="ECO:0000313" key="20">
    <source>
        <dbReference type="Proteomes" id="UP000319627"/>
    </source>
</evidence>
<dbReference type="Gene3D" id="2.40.10.220">
    <property type="entry name" value="predicted glycosyltransferase like domains"/>
    <property type="match status" value="1"/>
</dbReference>
<dbReference type="SUPFAM" id="SSF53448">
    <property type="entry name" value="Nucleotide-diphospho-sugar transferases"/>
    <property type="match status" value="1"/>
</dbReference>
<dbReference type="FunFam" id="3.90.550.10:FF:000061">
    <property type="entry name" value="Cellulose synthase catalytic subunit [UDP-forming]"/>
    <property type="match status" value="1"/>
</dbReference>
<feature type="transmembrane region" description="Helical" evidence="16">
    <location>
        <begin position="626"/>
        <end position="646"/>
    </location>
</feature>
<dbReference type="PANTHER" id="PTHR43867:SF2">
    <property type="entry name" value="CELLULOSE SYNTHASE CATALYTIC SUBUNIT A [UDP-FORMING]"/>
    <property type="match status" value="1"/>
</dbReference>
<evidence type="ECO:0000256" key="14">
    <source>
        <dbReference type="ARBA" id="ARBA00023136"/>
    </source>
</evidence>
<dbReference type="UniPathway" id="UPA00694"/>
<evidence type="ECO:0000256" key="5">
    <source>
        <dbReference type="ARBA" id="ARBA00018714"/>
    </source>
</evidence>
<evidence type="ECO:0000256" key="7">
    <source>
        <dbReference type="ARBA" id="ARBA00022519"/>
    </source>
</evidence>
<evidence type="ECO:0000256" key="15">
    <source>
        <dbReference type="ARBA" id="ARBA00048682"/>
    </source>
</evidence>
<dbReference type="Gene3D" id="3.90.550.10">
    <property type="entry name" value="Spore Coat Polysaccharide Biosynthesis Protein SpsA, Chain A"/>
    <property type="match status" value="1"/>
</dbReference>
<evidence type="ECO:0000256" key="6">
    <source>
        <dbReference type="ARBA" id="ARBA00022475"/>
    </source>
</evidence>
<comment type="pathway">
    <text evidence="2 16">Glycan metabolism; bacterial cellulose biosynthesis.</text>
</comment>
<feature type="domain" description="PilZ" evidence="18">
    <location>
        <begin position="681"/>
        <end position="778"/>
    </location>
</feature>
<dbReference type="CDD" id="cd06421">
    <property type="entry name" value="CESA_CelA_like"/>
    <property type="match status" value="1"/>
</dbReference>
<evidence type="ECO:0000256" key="10">
    <source>
        <dbReference type="ARBA" id="ARBA00022679"/>
    </source>
</evidence>
<keyword evidence="20" id="KW-1185">Reference proteome</keyword>
<evidence type="ECO:0000256" key="9">
    <source>
        <dbReference type="ARBA" id="ARBA00022676"/>
    </source>
</evidence>
<dbReference type="GO" id="GO:0030244">
    <property type="term" value="P:cellulose biosynthetic process"/>
    <property type="evidence" value="ECO:0007669"/>
    <property type="project" value="UniProtKB-KW"/>
</dbReference>
<comment type="similarity">
    <text evidence="3">Belongs to the glycosyltransferase 2 family.</text>
</comment>
<dbReference type="GO" id="GO:0016760">
    <property type="term" value="F:cellulose synthase (UDP-forming) activity"/>
    <property type="evidence" value="ECO:0007669"/>
    <property type="project" value="UniProtKB-EC"/>
</dbReference>
<dbReference type="InterPro" id="IPR001173">
    <property type="entry name" value="Glyco_trans_2-like"/>
</dbReference>
<feature type="transmembrane region" description="Helical" evidence="16">
    <location>
        <begin position="652"/>
        <end position="677"/>
    </location>
</feature>
<comment type="caution">
    <text evidence="19">The sequence shown here is derived from an EMBL/GenBank/DDBJ whole genome shotgun (WGS) entry which is preliminary data.</text>
</comment>
<dbReference type="GO" id="GO:0006011">
    <property type="term" value="P:UDP-alpha-D-glucose metabolic process"/>
    <property type="evidence" value="ECO:0007669"/>
    <property type="project" value="InterPro"/>
</dbReference>
<evidence type="ECO:0000313" key="19">
    <source>
        <dbReference type="EMBL" id="TWH64406.1"/>
    </source>
</evidence>
<evidence type="ECO:0000256" key="2">
    <source>
        <dbReference type="ARBA" id="ARBA00005186"/>
    </source>
</evidence>
<evidence type="ECO:0000256" key="4">
    <source>
        <dbReference type="ARBA" id="ARBA00012539"/>
    </source>
</evidence>
<keyword evidence="12 16" id="KW-0135">Cellulose biosynthesis</keyword>
<keyword evidence="13 16" id="KW-1133">Transmembrane helix</keyword>
<comment type="catalytic activity">
    <reaction evidence="15 16">
        <text>[(1-&gt;4)-beta-D-glucosyl](n) + UDP-alpha-D-glucose = [(1-&gt;4)-beta-D-glucosyl](n+1) + UDP + H(+)</text>
        <dbReference type="Rhea" id="RHEA:19929"/>
        <dbReference type="Rhea" id="RHEA-COMP:10033"/>
        <dbReference type="Rhea" id="RHEA-COMP:10034"/>
        <dbReference type="ChEBI" id="CHEBI:15378"/>
        <dbReference type="ChEBI" id="CHEBI:18246"/>
        <dbReference type="ChEBI" id="CHEBI:58223"/>
        <dbReference type="ChEBI" id="CHEBI:58885"/>
        <dbReference type="EC" id="2.4.1.12"/>
    </reaction>
</comment>
<dbReference type="PRINTS" id="PR01439">
    <property type="entry name" value="CELLSNTHASEA"/>
</dbReference>
<evidence type="ECO:0000256" key="16">
    <source>
        <dbReference type="RuleBase" id="RU365020"/>
    </source>
</evidence>
<feature type="transmembrane region" description="Helical" evidence="16">
    <location>
        <begin position="533"/>
        <end position="554"/>
    </location>
</feature>
<evidence type="ECO:0000256" key="13">
    <source>
        <dbReference type="ARBA" id="ARBA00022989"/>
    </source>
</evidence>
<dbReference type="EMBL" id="VLKG01000009">
    <property type="protein sequence ID" value="TWH64406.1"/>
    <property type="molecule type" value="Genomic_DNA"/>
</dbReference>
<feature type="domain" description="Glycosyltransferase 2-like" evidence="17">
    <location>
        <begin position="264"/>
        <end position="433"/>
    </location>
</feature>
<keyword evidence="11 16" id="KW-0812">Transmembrane</keyword>
<feature type="transmembrane region" description="Helical" evidence="16">
    <location>
        <begin position="12"/>
        <end position="34"/>
    </location>
</feature>
<keyword evidence="14 16" id="KW-0472">Membrane</keyword>
<dbReference type="AlphaFoldDB" id="A0A562I0Q3"/>
<comment type="cofactor">
    <cofactor evidence="16">
        <name>Mg(2+)</name>
        <dbReference type="ChEBI" id="CHEBI:18420"/>
    </cofactor>
</comment>
<evidence type="ECO:0000256" key="11">
    <source>
        <dbReference type="ARBA" id="ARBA00022692"/>
    </source>
</evidence>
<evidence type="ECO:0000259" key="17">
    <source>
        <dbReference type="Pfam" id="PF00535"/>
    </source>
</evidence>
<comment type="function">
    <text evidence="16">Catalytic subunit of cellulose synthase. It polymerizes uridine 5'-diphosphate glucose to cellulose.</text>
</comment>
<dbReference type="GO" id="GO:0005886">
    <property type="term" value="C:plasma membrane"/>
    <property type="evidence" value="ECO:0007669"/>
    <property type="project" value="UniProtKB-SubCell"/>
</dbReference>
<dbReference type="InterPro" id="IPR005150">
    <property type="entry name" value="Cellulose_synth"/>
</dbReference>
<dbReference type="Pfam" id="PF03552">
    <property type="entry name" value="Cellulose_synt"/>
    <property type="match status" value="1"/>
</dbReference>
<dbReference type="InterPro" id="IPR009875">
    <property type="entry name" value="PilZ_domain"/>
</dbReference>
<dbReference type="Pfam" id="PF07238">
    <property type="entry name" value="PilZ"/>
    <property type="match status" value="1"/>
</dbReference>
<dbReference type="GO" id="GO:0035438">
    <property type="term" value="F:cyclic-di-GMP binding"/>
    <property type="evidence" value="ECO:0007669"/>
    <property type="project" value="InterPro"/>
</dbReference>
<dbReference type="RefSeq" id="WP_144572054.1">
    <property type="nucleotide sequence ID" value="NZ_VLKG01000009.1"/>
</dbReference>
<reference evidence="19 20" key="1">
    <citation type="submission" date="2019-07" db="EMBL/GenBank/DDBJ databases">
        <title>Genomic Encyclopedia of Type Strains, Phase I: the one thousand microbial genomes (KMG-I) project.</title>
        <authorList>
            <person name="Kyrpides N."/>
        </authorList>
    </citation>
    <scope>NUCLEOTIDE SEQUENCE [LARGE SCALE GENOMIC DNA]</scope>
    <source>
        <strain evidence="19 20">DSM 375</strain>
    </source>
</reference>
<dbReference type="InterPro" id="IPR050321">
    <property type="entry name" value="Glycosyltr_2/OpgH_subfam"/>
</dbReference>
<feature type="transmembrane region" description="Helical" evidence="16">
    <location>
        <begin position="137"/>
        <end position="154"/>
    </location>
</feature>
<keyword evidence="10 16" id="KW-0808">Transferase</keyword>
<proteinExistence type="inferred from homology"/>
<comment type="subcellular location">
    <subcellularLocation>
        <location evidence="1">Cell inner membrane</location>
        <topology evidence="1">Multi-pass membrane protein</topology>
    </subcellularLocation>
</comment>
<keyword evidence="6 16" id="KW-1003">Cell membrane</keyword>
<evidence type="ECO:0000259" key="18">
    <source>
        <dbReference type="Pfam" id="PF07238"/>
    </source>
</evidence>
<protein>
    <recommendedName>
        <fullName evidence="5 16">Cellulose synthase catalytic subunit [UDP-forming]</fullName>
        <ecNumber evidence="4 16">2.4.1.12</ecNumber>
    </recommendedName>
</protein>
<evidence type="ECO:0000256" key="12">
    <source>
        <dbReference type="ARBA" id="ARBA00022916"/>
    </source>
</evidence>
<dbReference type="Pfam" id="PF00535">
    <property type="entry name" value="Glycos_transf_2"/>
    <property type="match status" value="1"/>
</dbReference>
<dbReference type="Proteomes" id="UP000319627">
    <property type="component" value="Unassembled WGS sequence"/>
</dbReference>
<dbReference type="EC" id="2.4.1.12" evidence="4 16"/>
<dbReference type="InterPro" id="IPR029044">
    <property type="entry name" value="Nucleotide-diphossugar_trans"/>
</dbReference>
<organism evidence="19 20">
    <name type="scientific">Azomonas agilis</name>
    <dbReference type="NCBI Taxonomy" id="116849"/>
    <lineage>
        <taxon>Bacteria</taxon>
        <taxon>Pseudomonadati</taxon>
        <taxon>Pseudomonadota</taxon>
        <taxon>Gammaproteobacteria</taxon>
        <taxon>Pseudomonadales</taxon>
        <taxon>Pseudomonadaceae</taxon>
        <taxon>Azomonas</taxon>
    </lineage>
</organism>
<feature type="transmembrane region" description="Helical" evidence="16">
    <location>
        <begin position="215"/>
        <end position="239"/>
    </location>
</feature>
<dbReference type="InterPro" id="IPR003919">
    <property type="entry name" value="Cell_synth_A"/>
</dbReference>
<keyword evidence="7 16" id="KW-0997">Cell inner membrane</keyword>
<evidence type="ECO:0000256" key="1">
    <source>
        <dbReference type="ARBA" id="ARBA00004429"/>
    </source>
</evidence>
<feature type="transmembrane region" description="Helical" evidence="16">
    <location>
        <begin position="160"/>
        <end position="177"/>
    </location>
</feature>
<keyword evidence="9 16" id="KW-0328">Glycosyltransferase</keyword>
<sequence length="869" mass="98378">MFKAKFYHSLRYSGFSPLSAGLLSFFHGIAWLVLRLESPAWQRVLANSARWYPHISNRPPRLGDPIRYVIQSLWLLVVLPISPRVRQAQWSKRLSLLGQARAWLSQKITNATRPWQGEELPPIADVLNKTSKTLRPFAMAIFGVFTTALVILCITEPFDFEAQLVFVFLLWGLALLIRDIPGRFAMVLLVMLSLIVSSRYLWWRYTGTLNWNDSLDLVCGLTLLAAESYAWLILLLGYVQTIWPLKRQPQPLPRDLTLWPSVDVMIPTYNEDLAVVRNTVYAALGLDWPEDKLNIYILDDGRRDIFRQFAAEVGVGYIIRPDNRHAKAGNLNYALTQTQGTLVAIFDCDHIPARSFLQLTTGWFLKDDRLALVQTPHTFYSPDPFERNLNTFHSEPNEGELFYGLVQDGNDLWNATFFCGSCAVLRRAAINDIGGFAVETVTEDAHTALRLHRRGWHSAYLRIPLAAGLATESLSAHIGQRIRWARGMVQILRTDNPLFGRGLNLFQRLCYANAMLHFLAGIPRLIFLTAPLAFLLLHAYIIYAPASLILIYVLPHMIHSSLANARIQGPFRKSFQGEVYETVLAWYIAWPTTLALLNPKKGRFNVTVKGGLMEHDQFDWRISTPYFILAGLNFLGLGFAIWRLMYGPEDEMLTVIVSSLWVIYNLLIIGSAVAVAAEVRQVRLSPRVNTGLAAALRLESGHLYPATLTDYSDQGAGIQAQLPLVLLPDTKVTLVLWRSGRAFTFPALVRRHQGHFLGLSLDSLSHEQRTDFVRCTFERADAWLNKQEQFSGDQPLQHFWDMLALGAKGYARLCDHLPRPIKRLLYLVVDLPRWLYSFCPRIPRFSAKDTSLSSSLHPLAPSAGSVSSS</sequence>
<dbReference type="PANTHER" id="PTHR43867">
    <property type="entry name" value="CELLULOSE SYNTHASE CATALYTIC SUBUNIT A [UDP-FORMING]"/>
    <property type="match status" value="1"/>
</dbReference>
<feature type="transmembrane region" description="Helical" evidence="16">
    <location>
        <begin position="184"/>
        <end position="203"/>
    </location>
</feature>
<dbReference type="NCBIfam" id="TIGR03030">
    <property type="entry name" value="CelA"/>
    <property type="match status" value="1"/>
</dbReference>
<name>A0A562I0Q3_9GAMM</name>
<evidence type="ECO:0000256" key="3">
    <source>
        <dbReference type="ARBA" id="ARBA00006739"/>
    </source>
</evidence>
<dbReference type="OrthoDB" id="9806824at2"/>
<dbReference type="SUPFAM" id="SSF141371">
    <property type="entry name" value="PilZ domain-like"/>
    <property type="match status" value="1"/>
</dbReference>
<feature type="transmembrane region" description="Helical" evidence="16">
    <location>
        <begin position="509"/>
        <end position="527"/>
    </location>
</feature>
<dbReference type="NCBIfam" id="NF008558">
    <property type="entry name" value="PRK11498.1"/>
    <property type="match status" value="1"/>
</dbReference>
<gene>
    <name evidence="19" type="ORF">LX59_02354</name>
</gene>
<accession>A0A562I0Q3</accession>
<keyword evidence="8 16" id="KW-0973">c-di-GMP</keyword>